<dbReference type="Gene3D" id="3.40.50.1820">
    <property type="entry name" value="alpha/beta hydrolase"/>
    <property type="match status" value="1"/>
</dbReference>
<evidence type="ECO:0000313" key="3">
    <source>
        <dbReference type="EMBL" id="MBL3680218.1"/>
    </source>
</evidence>
<reference evidence="3 4" key="1">
    <citation type="submission" date="2018-09" db="EMBL/GenBank/DDBJ databases">
        <title>Comparative genomics of Leucobacter spp.</title>
        <authorList>
            <person name="Reis A.C."/>
            <person name="Kolvenbach B.A."/>
            <person name="Corvini P.F.X."/>
            <person name="Nunes O.C."/>
        </authorList>
    </citation>
    <scope>NUCLEOTIDE SEQUENCE [LARGE SCALE GENOMIC DNA]</scope>
    <source>
        <strain evidence="3 4">TAN 31504</strain>
    </source>
</reference>
<evidence type="ECO:0000256" key="1">
    <source>
        <dbReference type="ARBA" id="ARBA00008645"/>
    </source>
</evidence>
<protein>
    <recommendedName>
        <fullName evidence="2">Dienelactone hydrolase domain-containing protein</fullName>
    </recommendedName>
</protein>
<accession>A0ABS1SI45</accession>
<sequence length="262" mass="27313">MMDELTTRDIAYRHGGTEMLGVLCAPAGARELPAVLLVHDAFGLGGDTIALARELAALGLAVFAADVWSHRYAPTEAAELGSLIDAMVADRAEWLGRIAAAHAAAAAQPEIDAQALVGLGHCFGGSSVLEHLRVGGQLRGVVAIHAGLDLLAPGWESALGDSEGGCAPRVLLCTGADDPMATAAQRAELQAGLDQAAIEWETHLYSGTVHGFTSPHSAQSPRPDVVMYHPGNAARARQATLRFLAEAFPGRLAFPTPENEFA</sequence>
<dbReference type="InterPro" id="IPR002925">
    <property type="entry name" value="Dienelactn_hydro"/>
</dbReference>
<name>A0ABS1SI45_9MICO</name>
<gene>
    <name evidence="3" type="ORF">D3230_13110</name>
</gene>
<evidence type="ECO:0000259" key="2">
    <source>
        <dbReference type="Pfam" id="PF01738"/>
    </source>
</evidence>
<dbReference type="InterPro" id="IPR050261">
    <property type="entry name" value="FrsA_esterase"/>
</dbReference>
<dbReference type="InterPro" id="IPR029058">
    <property type="entry name" value="AB_hydrolase_fold"/>
</dbReference>
<comment type="caution">
    <text evidence="3">The sequence shown here is derived from an EMBL/GenBank/DDBJ whole genome shotgun (WGS) entry which is preliminary data.</text>
</comment>
<evidence type="ECO:0000313" key="4">
    <source>
        <dbReference type="Proteomes" id="UP001645859"/>
    </source>
</evidence>
<dbReference type="PANTHER" id="PTHR22946:SF0">
    <property type="entry name" value="DIENELACTONE HYDROLASE DOMAIN-CONTAINING PROTEIN"/>
    <property type="match status" value="1"/>
</dbReference>
<feature type="domain" description="Dienelactone hydrolase" evidence="2">
    <location>
        <begin position="21"/>
        <end position="247"/>
    </location>
</feature>
<dbReference type="Proteomes" id="UP001645859">
    <property type="component" value="Unassembled WGS sequence"/>
</dbReference>
<comment type="similarity">
    <text evidence="1">Belongs to the AB hydrolase superfamily.</text>
</comment>
<organism evidence="3 4">
    <name type="scientific">Leucobacter chromiireducens subsp. solipictus</name>
    <dbReference type="NCBI Taxonomy" id="398235"/>
    <lineage>
        <taxon>Bacteria</taxon>
        <taxon>Bacillati</taxon>
        <taxon>Actinomycetota</taxon>
        <taxon>Actinomycetes</taxon>
        <taxon>Micrococcales</taxon>
        <taxon>Microbacteriaceae</taxon>
        <taxon>Leucobacter</taxon>
    </lineage>
</organism>
<dbReference type="PANTHER" id="PTHR22946">
    <property type="entry name" value="DIENELACTONE HYDROLASE DOMAIN-CONTAINING PROTEIN-RELATED"/>
    <property type="match status" value="1"/>
</dbReference>
<dbReference type="EMBL" id="QYAC01000007">
    <property type="protein sequence ID" value="MBL3680218.1"/>
    <property type="molecule type" value="Genomic_DNA"/>
</dbReference>
<keyword evidence="4" id="KW-1185">Reference proteome</keyword>
<dbReference type="SUPFAM" id="SSF53474">
    <property type="entry name" value="alpha/beta-Hydrolases"/>
    <property type="match status" value="1"/>
</dbReference>
<dbReference type="Pfam" id="PF01738">
    <property type="entry name" value="DLH"/>
    <property type="match status" value="1"/>
</dbReference>
<dbReference type="RefSeq" id="WP_202345495.1">
    <property type="nucleotide sequence ID" value="NZ_BAAAPI010000012.1"/>
</dbReference>
<proteinExistence type="inferred from homology"/>